<evidence type="ECO:0000256" key="1">
    <source>
        <dbReference type="SAM" id="Coils"/>
    </source>
</evidence>
<proteinExistence type="predicted"/>
<accession>A0A1X0S8J8</accession>
<reference evidence="2 3" key="1">
    <citation type="journal article" date="2016" name="Proc. Natl. Acad. Sci. U.S.A.">
        <title>Lipid metabolic changes in an early divergent fungus govern the establishment of a mutualistic symbiosis with endobacteria.</title>
        <authorList>
            <person name="Lastovetsky O.A."/>
            <person name="Gaspar M.L."/>
            <person name="Mondo S.J."/>
            <person name="LaButti K.M."/>
            <person name="Sandor L."/>
            <person name="Grigoriev I.V."/>
            <person name="Henry S.A."/>
            <person name="Pawlowska T.E."/>
        </authorList>
    </citation>
    <scope>NUCLEOTIDE SEQUENCE [LARGE SCALE GENOMIC DNA]</scope>
    <source>
        <strain evidence="2 3">ATCC 11559</strain>
    </source>
</reference>
<organism evidence="2 3">
    <name type="scientific">Rhizopus microsporus</name>
    <dbReference type="NCBI Taxonomy" id="58291"/>
    <lineage>
        <taxon>Eukaryota</taxon>
        <taxon>Fungi</taxon>
        <taxon>Fungi incertae sedis</taxon>
        <taxon>Mucoromycota</taxon>
        <taxon>Mucoromycotina</taxon>
        <taxon>Mucoromycetes</taxon>
        <taxon>Mucorales</taxon>
        <taxon>Mucorineae</taxon>
        <taxon>Rhizopodaceae</taxon>
        <taxon>Rhizopus</taxon>
    </lineage>
</organism>
<dbReference type="OMA" id="GIRDWGF"/>
<sequence length="306" mass="36132">MEFDEVHTFIKRKSNEEQNAPSLNQIANTSCLNPYNTLQPVLAKRPTFSNFVHKLRQQSTKTRFVRDYKRLANDSLLSDEETDERVSSKIMDANRSIPDSQIENLDISTNTTKPIKRVTIKLDPPTTESENDSDDIVTIEGKEILLDDISLERFKTMEQAIELHQKDIQSIQDRIEYEKRRIEIKKEEIMYFIHSLNNINEQIENYSQSMKSILHNNLPLMKAHQSTIIDNSDKLKYNRKKNLLQKARFDKYRKTINAETRLLELEKKIKIVWKRDEIYAGIRDWGFIVGKISYITFSFFCFLIFI</sequence>
<gene>
    <name evidence="2" type="ORF">BCV71DRAFT_262099</name>
</gene>
<keyword evidence="1" id="KW-0175">Coiled coil</keyword>
<name>A0A1X0S8J8_RHIZD</name>
<feature type="coiled-coil region" evidence="1">
    <location>
        <begin position="154"/>
        <end position="216"/>
    </location>
</feature>
<dbReference type="AlphaFoldDB" id="A0A1X0S8J8"/>
<dbReference type="Proteomes" id="UP000242381">
    <property type="component" value="Unassembled WGS sequence"/>
</dbReference>
<evidence type="ECO:0000313" key="3">
    <source>
        <dbReference type="Proteomes" id="UP000242381"/>
    </source>
</evidence>
<protein>
    <submittedName>
        <fullName evidence="2">Uncharacterized protein</fullName>
    </submittedName>
</protein>
<dbReference type="EMBL" id="KV921294">
    <property type="protein sequence ID" value="ORE20458.1"/>
    <property type="molecule type" value="Genomic_DNA"/>
</dbReference>
<evidence type="ECO:0000313" key="2">
    <source>
        <dbReference type="EMBL" id="ORE20458.1"/>
    </source>
</evidence>
<dbReference type="VEuPathDB" id="FungiDB:BCV72DRAFT_324417"/>